<evidence type="ECO:0000256" key="4">
    <source>
        <dbReference type="ARBA" id="ARBA00022833"/>
    </source>
</evidence>
<dbReference type="InterPro" id="IPR001405">
    <property type="entry name" value="UPF0758"/>
</dbReference>
<dbReference type="Proteomes" id="UP000264002">
    <property type="component" value="Unassembled WGS sequence"/>
</dbReference>
<evidence type="ECO:0000313" key="7">
    <source>
        <dbReference type="EMBL" id="RFU95069.1"/>
    </source>
</evidence>
<accession>A0A372MH06</accession>
<dbReference type="GO" id="GO:0006508">
    <property type="term" value="P:proteolysis"/>
    <property type="evidence" value="ECO:0007669"/>
    <property type="project" value="UniProtKB-KW"/>
</dbReference>
<protein>
    <submittedName>
        <fullName evidence="7">DNA repair protein RadC</fullName>
    </submittedName>
</protein>
<gene>
    <name evidence="7" type="ORF">DYP60_05425</name>
</gene>
<evidence type="ECO:0000256" key="3">
    <source>
        <dbReference type="ARBA" id="ARBA00022801"/>
    </source>
</evidence>
<evidence type="ECO:0000313" key="8">
    <source>
        <dbReference type="Proteomes" id="UP000264002"/>
    </source>
</evidence>
<keyword evidence="8" id="KW-1185">Reference proteome</keyword>
<dbReference type="PROSITE" id="PS01302">
    <property type="entry name" value="UPF0758"/>
    <property type="match status" value="1"/>
</dbReference>
<dbReference type="InterPro" id="IPR025657">
    <property type="entry name" value="RadC_JAB"/>
</dbReference>
<dbReference type="PANTHER" id="PTHR30471">
    <property type="entry name" value="DNA REPAIR PROTEIN RADC"/>
    <property type="match status" value="1"/>
</dbReference>
<keyword evidence="3" id="KW-0378">Hydrolase</keyword>
<dbReference type="GO" id="GO:0046872">
    <property type="term" value="F:metal ion binding"/>
    <property type="evidence" value="ECO:0007669"/>
    <property type="project" value="UniProtKB-KW"/>
</dbReference>
<dbReference type="PROSITE" id="PS50249">
    <property type="entry name" value="MPN"/>
    <property type="match status" value="1"/>
</dbReference>
<keyword evidence="2" id="KW-0479">Metal-binding</keyword>
<keyword evidence="5" id="KW-0482">Metalloprotease</keyword>
<evidence type="ECO:0000256" key="2">
    <source>
        <dbReference type="ARBA" id="ARBA00022723"/>
    </source>
</evidence>
<organism evidence="7 8">
    <name type="scientific">Sphaerochaeta halotolerans</name>
    <dbReference type="NCBI Taxonomy" id="2293840"/>
    <lineage>
        <taxon>Bacteria</taxon>
        <taxon>Pseudomonadati</taxon>
        <taxon>Spirochaetota</taxon>
        <taxon>Spirochaetia</taxon>
        <taxon>Spirochaetales</taxon>
        <taxon>Sphaerochaetaceae</taxon>
        <taxon>Sphaerochaeta</taxon>
    </lineage>
</organism>
<dbReference type="AlphaFoldDB" id="A0A372MH06"/>
<keyword evidence="1" id="KW-0645">Protease</keyword>
<name>A0A372MH06_9SPIR</name>
<dbReference type="CDD" id="cd08071">
    <property type="entry name" value="MPN_DUF2466"/>
    <property type="match status" value="1"/>
</dbReference>
<feature type="domain" description="MPN" evidence="6">
    <location>
        <begin position="30"/>
        <end position="155"/>
    </location>
</feature>
<reference evidence="7 8" key="2">
    <citation type="submission" date="2018-09" db="EMBL/GenBank/DDBJ databases">
        <title>Genome of Sphaerochaeta halotolerans strain 4-11.</title>
        <authorList>
            <person name="Nazina T.N."/>
            <person name="Sokolova D.S."/>
        </authorList>
    </citation>
    <scope>NUCLEOTIDE SEQUENCE [LARGE SCALE GENOMIC DNA]</scope>
    <source>
        <strain evidence="7 8">4-11</strain>
    </source>
</reference>
<sequence>MTQHEAYSQFAKYTKQQLIHMLASETAIQIRTASDVYSPIMDRLEKYRYKEQEHFFCITLNSAHEVINIHLVSLGLLNRTLVHPREVFKHAIKDNSAAIIIGHNHPSGSLDPSAEDKDITRRMKIAGGILGIKVLDHIIVSPTKGYLSMLEMNLL</sequence>
<dbReference type="InterPro" id="IPR020891">
    <property type="entry name" value="UPF0758_CS"/>
</dbReference>
<keyword evidence="4" id="KW-0862">Zinc</keyword>
<dbReference type="GO" id="GO:0008237">
    <property type="term" value="F:metallopeptidase activity"/>
    <property type="evidence" value="ECO:0007669"/>
    <property type="project" value="UniProtKB-KW"/>
</dbReference>
<dbReference type="EMBL" id="QUWK01000005">
    <property type="protein sequence ID" value="RFU95069.1"/>
    <property type="molecule type" value="Genomic_DNA"/>
</dbReference>
<dbReference type="Pfam" id="PF04002">
    <property type="entry name" value="RadC"/>
    <property type="match status" value="1"/>
</dbReference>
<dbReference type="Gene3D" id="3.40.140.10">
    <property type="entry name" value="Cytidine Deaminase, domain 2"/>
    <property type="match status" value="1"/>
</dbReference>
<evidence type="ECO:0000256" key="5">
    <source>
        <dbReference type="ARBA" id="ARBA00023049"/>
    </source>
</evidence>
<evidence type="ECO:0000256" key="1">
    <source>
        <dbReference type="ARBA" id="ARBA00022670"/>
    </source>
</evidence>
<proteinExistence type="predicted"/>
<reference evidence="8" key="1">
    <citation type="submission" date="2018-08" db="EMBL/GenBank/DDBJ databases">
        <authorList>
            <person name="Grouzdev D.S."/>
            <person name="Krutkina M.S."/>
        </authorList>
    </citation>
    <scope>NUCLEOTIDE SEQUENCE [LARGE SCALE GENOMIC DNA]</scope>
    <source>
        <strain evidence="8">4-11</strain>
    </source>
</reference>
<evidence type="ECO:0000259" key="6">
    <source>
        <dbReference type="PROSITE" id="PS50249"/>
    </source>
</evidence>
<comment type="caution">
    <text evidence="7">The sequence shown here is derived from an EMBL/GenBank/DDBJ whole genome shotgun (WGS) entry which is preliminary data.</text>
</comment>
<dbReference type="PANTHER" id="PTHR30471:SF3">
    <property type="entry name" value="UPF0758 PROTEIN YEES-RELATED"/>
    <property type="match status" value="1"/>
</dbReference>
<dbReference type="RefSeq" id="WP_117329878.1">
    <property type="nucleotide sequence ID" value="NZ_QUWK01000005.1"/>
</dbReference>
<dbReference type="InterPro" id="IPR037518">
    <property type="entry name" value="MPN"/>
</dbReference>